<organism evidence="2 3">
    <name type="scientific">Symbiobacterium thermophilum</name>
    <dbReference type="NCBI Taxonomy" id="2734"/>
    <lineage>
        <taxon>Bacteria</taxon>
        <taxon>Bacillati</taxon>
        <taxon>Bacillota</taxon>
        <taxon>Clostridia</taxon>
        <taxon>Eubacteriales</taxon>
        <taxon>Symbiobacteriaceae</taxon>
        <taxon>Symbiobacterium</taxon>
    </lineage>
</organism>
<accession>A0A953I5P7</accession>
<dbReference type="AlphaFoldDB" id="A0A953I5P7"/>
<dbReference type="Pfam" id="PF12867">
    <property type="entry name" value="DinB_2"/>
    <property type="match status" value="1"/>
</dbReference>
<sequence length="162" mass="18287">MQGRVELLGRMREFAWNREGWFVPLEEALRGLTAREAAWRPPGGGLTIWQILNHLNYWNTYMLRRITGVSPDTPVLENEETFGSQGDPNDEDGWHALVAQTRQIAEELRAALADLSESDLDRPLPNMGTVADSLAAWVMHDAYHTGQIILIRKLQGAWPPEG</sequence>
<dbReference type="SUPFAM" id="SSF109854">
    <property type="entry name" value="DinB/YfiT-like putative metalloenzymes"/>
    <property type="match status" value="1"/>
</dbReference>
<evidence type="ECO:0000313" key="3">
    <source>
        <dbReference type="Proteomes" id="UP000732377"/>
    </source>
</evidence>
<gene>
    <name evidence="2" type="ORF">CWE10_01745</name>
</gene>
<dbReference type="Proteomes" id="UP000732377">
    <property type="component" value="Unassembled WGS sequence"/>
</dbReference>
<protein>
    <submittedName>
        <fullName evidence="2">DinB family protein</fullName>
    </submittedName>
</protein>
<dbReference type="RefSeq" id="WP_273377625.1">
    <property type="nucleotide sequence ID" value="NZ_JACSIR010000010.1"/>
</dbReference>
<dbReference type="Gene3D" id="1.20.120.450">
    <property type="entry name" value="dinb family like domain"/>
    <property type="match status" value="1"/>
</dbReference>
<dbReference type="InterPro" id="IPR024775">
    <property type="entry name" value="DinB-like"/>
</dbReference>
<dbReference type="InterPro" id="IPR034660">
    <property type="entry name" value="DinB/YfiT-like"/>
</dbReference>
<name>A0A953I5P7_SYMTR</name>
<feature type="domain" description="DinB-like" evidence="1">
    <location>
        <begin position="25"/>
        <end position="148"/>
    </location>
</feature>
<comment type="caution">
    <text evidence="2">The sequence shown here is derived from an EMBL/GenBank/DDBJ whole genome shotgun (WGS) entry which is preliminary data.</text>
</comment>
<evidence type="ECO:0000259" key="1">
    <source>
        <dbReference type="Pfam" id="PF12867"/>
    </source>
</evidence>
<dbReference type="EMBL" id="PIUK01000007">
    <property type="protein sequence ID" value="MBY6274933.1"/>
    <property type="molecule type" value="Genomic_DNA"/>
</dbReference>
<proteinExistence type="predicted"/>
<evidence type="ECO:0000313" key="2">
    <source>
        <dbReference type="EMBL" id="MBY6274933.1"/>
    </source>
</evidence>
<reference evidence="2" key="1">
    <citation type="submission" date="2017-11" db="EMBL/GenBank/DDBJ databases">
        <title>Three new genomes from thermophilic consortium.</title>
        <authorList>
            <person name="Quaggio R."/>
            <person name="Amgarten D."/>
            <person name="Setubal J.C."/>
        </authorList>
    </citation>
    <scope>NUCLEOTIDE SEQUENCE</scope>
    <source>
        <strain evidence="2">ZCTH01-B2</strain>
    </source>
</reference>